<comment type="similarity">
    <text evidence="2 7 8">Belongs to the dihydrofolate reductase family.</text>
</comment>
<dbReference type="PANTHER" id="PTHR48069">
    <property type="entry name" value="DIHYDROFOLATE REDUCTASE"/>
    <property type="match status" value="1"/>
</dbReference>
<accession>A0ABS4WCL9</accession>
<dbReference type="GO" id="GO:0004146">
    <property type="term" value="F:dihydrofolate reductase activity"/>
    <property type="evidence" value="ECO:0007669"/>
    <property type="project" value="UniProtKB-EC"/>
</dbReference>
<feature type="domain" description="DHFR" evidence="9">
    <location>
        <begin position="19"/>
        <end position="188"/>
    </location>
</feature>
<evidence type="ECO:0000256" key="6">
    <source>
        <dbReference type="ARBA" id="ARBA00023002"/>
    </source>
</evidence>
<keyword evidence="6 7" id="KW-0560">Oxidoreductase</keyword>
<proteinExistence type="inferred from homology"/>
<evidence type="ECO:0000256" key="7">
    <source>
        <dbReference type="PIRNR" id="PIRNR000194"/>
    </source>
</evidence>
<protein>
    <recommendedName>
        <fullName evidence="3 7">Dihydrofolate reductase</fullName>
        <ecNumber evidence="3 7">1.5.1.3</ecNumber>
    </recommendedName>
</protein>
<sequence length="190" mass="20289">MSNQNQGAGHRAETTAPERIGMIWAEAADGVIGANGTMPWSLPEDLAHFKATTTGHPVIMGRKTWESFPEKFRPLPGRTNIVITRDGTRHTALRTAGAVPVATAEEALKAARAAEGAEEIWVIGGGEIYSMFAGQSHLAVKTVINASPKGDTRAPALDNGWSKSLSEPEAGWLTAANGTQYRVEAWEQKA</sequence>
<keyword evidence="4 7" id="KW-0554">One-carbon metabolism</keyword>
<comment type="caution">
    <text evidence="10">The sequence shown here is derived from an EMBL/GenBank/DDBJ whole genome shotgun (WGS) entry which is preliminary data.</text>
</comment>
<name>A0ABS4WCL9_9MICC</name>
<organism evidence="10 11">
    <name type="scientific">Paeniglutamicibacter psychrophenolicus</name>
    <dbReference type="NCBI Taxonomy" id="257454"/>
    <lineage>
        <taxon>Bacteria</taxon>
        <taxon>Bacillati</taxon>
        <taxon>Actinomycetota</taxon>
        <taxon>Actinomycetes</taxon>
        <taxon>Micrococcales</taxon>
        <taxon>Micrococcaceae</taxon>
        <taxon>Paeniglutamicibacter</taxon>
    </lineage>
</organism>
<dbReference type="EC" id="1.5.1.3" evidence="3 7"/>
<evidence type="ECO:0000256" key="8">
    <source>
        <dbReference type="RuleBase" id="RU004474"/>
    </source>
</evidence>
<dbReference type="Gene3D" id="3.40.430.10">
    <property type="entry name" value="Dihydrofolate Reductase, subunit A"/>
    <property type="match status" value="1"/>
</dbReference>
<evidence type="ECO:0000259" key="9">
    <source>
        <dbReference type="PROSITE" id="PS51330"/>
    </source>
</evidence>
<dbReference type="InterPro" id="IPR017925">
    <property type="entry name" value="DHFR_CS"/>
</dbReference>
<dbReference type="PIRSF" id="PIRSF000194">
    <property type="entry name" value="DHFR"/>
    <property type="match status" value="1"/>
</dbReference>
<dbReference type="PANTHER" id="PTHR48069:SF3">
    <property type="entry name" value="DIHYDROFOLATE REDUCTASE"/>
    <property type="match status" value="1"/>
</dbReference>
<dbReference type="InterPro" id="IPR024072">
    <property type="entry name" value="DHFR-like_dom_sf"/>
</dbReference>
<keyword evidence="5 7" id="KW-0521">NADP</keyword>
<dbReference type="PROSITE" id="PS00075">
    <property type="entry name" value="DHFR_1"/>
    <property type="match status" value="1"/>
</dbReference>
<evidence type="ECO:0000256" key="1">
    <source>
        <dbReference type="ARBA" id="ARBA00004903"/>
    </source>
</evidence>
<dbReference type="EMBL" id="JAGIOE010000001">
    <property type="protein sequence ID" value="MBP2373954.1"/>
    <property type="molecule type" value="Genomic_DNA"/>
</dbReference>
<keyword evidence="11" id="KW-1185">Reference proteome</keyword>
<evidence type="ECO:0000256" key="5">
    <source>
        <dbReference type="ARBA" id="ARBA00022857"/>
    </source>
</evidence>
<evidence type="ECO:0000256" key="2">
    <source>
        <dbReference type="ARBA" id="ARBA00009539"/>
    </source>
</evidence>
<dbReference type="PRINTS" id="PR00070">
    <property type="entry name" value="DHFR"/>
</dbReference>
<gene>
    <name evidence="10" type="ORF">JOF46_001866</name>
</gene>
<dbReference type="PROSITE" id="PS51330">
    <property type="entry name" value="DHFR_2"/>
    <property type="match status" value="1"/>
</dbReference>
<evidence type="ECO:0000313" key="11">
    <source>
        <dbReference type="Proteomes" id="UP000766570"/>
    </source>
</evidence>
<evidence type="ECO:0000256" key="3">
    <source>
        <dbReference type="ARBA" id="ARBA00012856"/>
    </source>
</evidence>
<dbReference type="InterPro" id="IPR001796">
    <property type="entry name" value="DHFR_dom"/>
</dbReference>
<comment type="catalytic activity">
    <reaction evidence="7">
        <text>(6S)-5,6,7,8-tetrahydrofolate + NADP(+) = 7,8-dihydrofolate + NADPH + H(+)</text>
        <dbReference type="Rhea" id="RHEA:15009"/>
        <dbReference type="ChEBI" id="CHEBI:15378"/>
        <dbReference type="ChEBI" id="CHEBI:57451"/>
        <dbReference type="ChEBI" id="CHEBI:57453"/>
        <dbReference type="ChEBI" id="CHEBI:57783"/>
        <dbReference type="ChEBI" id="CHEBI:58349"/>
        <dbReference type="EC" id="1.5.1.3"/>
    </reaction>
</comment>
<dbReference type="InterPro" id="IPR012259">
    <property type="entry name" value="DHFR"/>
</dbReference>
<dbReference type="Pfam" id="PF00186">
    <property type="entry name" value="DHFR_1"/>
    <property type="match status" value="1"/>
</dbReference>
<dbReference type="SUPFAM" id="SSF53597">
    <property type="entry name" value="Dihydrofolate reductase-like"/>
    <property type="match status" value="1"/>
</dbReference>
<dbReference type="CDD" id="cd00209">
    <property type="entry name" value="DHFR"/>
    <property type="match status" value="1"/>
</dbReference>
<comment type="function">
    <text evidence="7">Key enzyme in folate metabolism. Catalyzes an essential reaction for de novo glycine and purine synthesis, and for DNA precursor synthesis.</text>
</comment>
<evidence type="ECO:0000313" key="10">
    <source>
        <dbReference type="EMBL" id="MBP2373954.1"/>
    </source>
</evidence>
<dbReference type="Proteomes" id="UP000766570">
    <property type="component" value="Unassembled WGS sequence"/>
</dbReference>
<evidence type="ECO:0000256" key="4">
    <source>
        <dbReference type="ARBA" id="ARBA00022563"/>
    </source>
</evidence>
<reference evidence="10 11" key="1">
    <citation type="submission" date="2021-03" db="EMBL/GenBank/DDBJ databases">
        <title>Sequencing the genomes of 1000 actinobacteria strains.</title>
        <authorList>
            <person name="Klenk H.-P."/>
        </authorList>
    </citation>
    <scope>NUCLEOTIDE SEQUENCE [LARGE SCALE GENOMIC DNA]</scope>
    <source>
        <strain evidence="10 11">DSM 15454</strain>
    </source>
</reference>
<comment type="pathway">
    <text evidence="1 7">Cofactor biosynthesis; tetrahydrofolate biosynthesis; 5,6,7,8-tetrahydrofolate from 7,8-dihydrofolate: step 1/1.</text>
</comment>